<dbReference type="GO" id="GO:0006355">
    <property type="term" value="P:regulation of DNA-templated transcription"/>
    <property type="evidence" value="ECO:0007669"/>
    <property type="project" value="InterPro"/>
</dbReference>
<dbReference type="GO" id="GO:0003677">
    <property type="term" value="F:DNA binding"/>
    <property type="evidence" value="ECO:0007669"/>
    <property type="project" value="InterPro"/>
</dbReference>
<dbReference type="InterPro" id="IPR036390">
    <property type="entry name" value="WH_DNA-bd_sf"/>
</dbReference>
<dbReference type="Proteomes" id="UP000295280">
    <property type="component" value="Unassembled WGS sequence"/>
</dbReference>
<dbReference type="RefSeq" id="WP_133416647.1">
    <property type="nucleotide sequence ID" value="NZ_SCWD01000001.1"/>
</dbReference>
<evidence type="ECO:0000313" key="3">
    <source>
        <dbReference type="Proteomes" id="UP000295280"/>
    </source>
</evidence>
<proteinExistence type="predicted"/>
<reference evidence="2 3" key="1">
    <citation type="submission" date="2019-01" db="EMBL/GenBank/DDBJ databases">
        <title>Draft genome sequences of the type strains of six Macrococcus species.</title>
        <authorList>
            <person name="Mazhar S."/>
            <person name="Altermann E."/>
            <person name="Hill C."/>
            <person name="Mcauliffe O."/>
        </authorList>
    </citation>
    <scope>NUCLEOTIDE SEQUENCE [LARGE SCALE GENOMIC DNA]</scope>
    <source>
        <strain evidence="2 3">ATCC 51828</strain>
    </source>
</reference>
<name>A0A9Q8FR74_9STAP</name>
<dbReference type="AlphaFoldDB" id="A0A9Q8FR74"/>
<organism evidence="2 3">
    <name type="scientific">Macrococcus carouselicus</name>
    <dbReference type="NCBI Taxonomy" id="69969"/>
    <lineage>
        <taxon>Bacteria</taxon>
        <taxon>Bacillati</taxon>
        <taxon>Bacillota</taxon>
        <taxon>Bacilli</taxon>
        <taxon>Bacillales</taxon>
        <taxon>Staphylococcaceae</taxon>
        <taxon>Macrococcus</taxon>
    </lineage>
</organism>
<sequence>MVKSERMLWLQNENDKNDYKMRDLLTLGKKGALYSILIRLSHTYGVHSAEGVLLNVEMTNNDLPNLCGTTREGVNRLSSRLLCLELALY</sequence>
<protein>
    <submittedName>
        <fullName evidence="2">Crp/Fnr family transcriptional regulator</fullName>
    </submittedName>
</protein>
<dbReference type="OrthoDB" id="9810708at2"/>
<evidence type="ECO:0000259" key="1">
    <source>
        <dbReference type="Pfam" id="PF00325"/>
    </source>
</evidence>
<dbReference type="Pfam" id="PF00325">
    <property type="entry name" value="Crp"/>
    <property type="match status" value="1"/>
</dbReference>
<dbReference type="Gene3D" id="1.10.10.10">
    <property type="entry name" value="Winged helix-like DNA-binding domain superfamily/Winged helix DNA-binding domain"/>
    <property type="match status" value="1"/>
</dbReference>
<dbReference type="EMBL" id="SCWD01000001">
    <property type="protein sequence ID" value="TDM03784.1"/>
    <property type="molecule type" value="Genomic_DNA"/>
</dbReference>
<accession>A0A9Q8FR74</accession>
<dbReference type="InterPro" id="IPR036388">
    <property type="entry name" value="WH-like_DNA-bd_sf"/>
</dbReference>
<keyword evidence="3" id="KW-1185">Reference proteome</keyword>
<dbReference type="InterPro" id="IPR012318">
    <property type="entry name" value="HTH_CRP"/>
</dbReference>
<gene>
    <name evidence="2" type="ORF">ERX40_01065</name>
</gene>
<feature type="domain" description="HTH crp-type" evidence="1">
    <location>
        <begin position="57"/>
        <end position="81"/>
    </location>
</feature>
<evidence type="ECO:0000313" key="2">
    <source>
        <dbReference type="EMBL" id="TDM03784.1"/>
    </source>
</evidence>
<comment type="caution">
    <text evidence="2">The sequence shown here is derived from an EMBL/GenBank/DDBJ whole genome shotgun (WGS) entry which is preliminary data.</text>
</comment>
<dbReference type="SUPFAM" id="SSF46785">
    <property type="entry name" value="Winged helix' DNA-binding domain"/>
    <property type="match status" value="1"/>
</dbReference>